<dbReference type="Proteomes" id="UP000663525">
    <property type="component" value="Chromosome"/>
</dbReference>
<dbReference type="InterPro" id="IPR055972">
    <property type="entry name" value="DUF7550"/>
</dbReference>
<name>A0A897N6Y7_9EURY</name>
<evidence type="ECO:0000313" key="3">
    <source>
        <dbReference type="EMBL" id="QSG06809.1"/>
    </source>
</evidence>
<proteinExistence type="predicted"/>
<keyword evidence="2" id="KW-0812">Transmembrane</keyword>
<dbReference type="Pfam" id="PF24418">
    <property type="entry name" value="DUF7550"/>
    <property type="match status" value="1"/>
</dbReference>
<sequence length="65" mass="6788">MDEETTHGDERAEAYDPENVSLPSRAPPLRSTAPQSGFTPRQVAIGAVVLAVGLVVTFGLPIALA</sequence>
<reference evidence="3" key="1">
    <citation type="submission" date="2020-11" db="EMBL/GenBank/DDBJ databases">
        <title>Carbohydrate-dependent, anaerobic sulfur respiration: A novel catabolism in halophilic archaea.</title>
        <authorList>
            <person name="Sorokin D.Y."/>
            <person name="Messina E."/>
            <person name="Smedile F."/>
            <person name="La Cono V."/>
            <person name="Hallsworth J.E."/>
            <person name="Yakimov M.M."/>
        </authorList>
    </citation>
    <scope>NUCLEOTIDE SEQUENCE</scope>
    <source>
        <strain evidence="3">HSR12-1</strain>
    </source>
</reference>
<evidence type="ECO:0000256" key="2">
    <source>
        <dbReference type="SAM" id="Phobius"/>
    </source>
</evidence>
<dbReference type="EMBL" id="CP064787">
    <property type="protein sequence ID" value="QSG06809.1"/>
    <property type="molecule type" value="Genomic_DNA"/>
</dbReference>
<evidence type="ECO:0000313" key="4">
    <source>
        <dbReference type="Proteomes" id="UP000663525"/>
    </source>
</evidence>
<protein>
    <submittedName>
        <fullName evidence="3">Membrane protein</fullName>
    </submittedName>
</protein>
<accession>A0A897N6Y7</accession>
<keyword evidence="2" id="KW-0472">Membrane</keyword>
<evidence type="ECO:0000256" key="1">
    <source>
        <dbReference type="SAM" id="MobiDB-lite"/>
    </source>
</evidence>
<feature type="compositionally biased region" description="Basic and acidic residues" evidence="1">
    <location>
        <begin position="1"/>
        <end position="14"/>
    </location>
</feature>
<feature type="transmembrane region" description="Helical" evidence="2">
    <location>
        <begin position="43"/>
        <end position="64"/>
    </location>
</feature>
<keyword evidence="2" id="KW-1133">Transmembrane helix</keyword>
<dbReference type="GeneID" id="68856039"/>
<gene>
    <name evidence="3" type="ORF">HSR121_2488</name>
</gene>
<organism evidence="3 4">
    <name type="scientific">Halapricum desulfuricans</name>
    <dbReference type="NCBI Taxonomy" id="2841257"/>
    <lineage>
        <taxon>Archaea</taxon>
        <taxon>Methanobacteriati</taxon>
        <taxon>Methanobacteriota</taxon>
        <taxon>Stenosarchaea group</taxon>
        <taxon>Halobacteria</taxon>
        <taxon>Halobacteriales</taxon>
        <taxon>Haloarculaceae</taxon>
        <taxon>Halapricum</taxon>
    </lineage>
</organism>
<dbReference type="RefSeq" id="WP_229113296.1">
    <property type="nucleotide sequence ID" value="NZ_CP064787.1"/>
</dbReference>
<dbReference type="AlphaFoldDB" id="A0A897N6Y7"/>
<feature type="region of interest" description="Disordered" evidence="1">
    <location>
        <begin position="1"/>
        <end position="37"/>
    </location>
</feature>